<keyword evidence="1" id="KW-0732">Signal</keyword>
<gene>
    <name evidence="5" type="ORF">UJA718_LOCUS28608</name>
</gene>
<feature type="repeat" description="NHL" evidence="4">
    <location>
        <begin position="278"/>
        <end position="314"/>
    </location>
</feature>
<protein>
    <submittedName>
        <fullName evidence="5">Uncharacterized protein</fullName>
    </submittedName>
</protein>
<keyword evidence="3" id="KW-0325">Glycoprotein</keyword>
<dbReference type="EMBL" id="CAJOBP010008622">
    <property type="protein sequence ID" value="CAF4538349.1"/>
    <property type="molecule type" value="Genomic_DNA"/>
</dbReference>
<dbReference type="PANTHER" id="PTHR10680:SF28">
    <property type="entry name" value="SMP-30_GLUCONOLACTONASE_LRE-LIKE REGION DOMAIN-CONTAINING PROTEIN"/>
    <property type="match status" value="1"/>
</dbReference>
<evidence type="ECO:0000313" key="6">
    <source>
        <dbReference type="Proteomes" id="UP000663873"/>
    </source>
</evidence>
<dbReference type="InterPro" id="IPR001258">
    <property type="entry name" value="NHL_repeat"/>
</dbReference>
<organism evidence="5 6">
    <name type="scientific">Rotaria socialis</name>
    <dbReference type="NCBI Taxonomy" id="392032"/>
    <lineage>
        <taxon>Eukaryota</taxon>
        <taxon>Metazoa</taxon>
        <taxon>Spiralia</taxon>
        <taxon>Gnathifera</taxon>
        <taxon>Rotifera</taxon>
        <taxon>Eurotatoria</taxon>
        <taxon>Bdelloidea</taxon>
        <taxon>Philodinida</taxon>
        <taxon>Philodinidae</taxon>
        <taxon>Rotaria</taxon>
    </lineage>
</organism>
<accession>A0A820XYX7</accession>
<sequence length="314" mass="34656">MTLTHNRVLNINISANATWTQNGVTVAGGNEDGDTTNQLYSPRGLFVNDDQTVVIADTSNYRITQWKNGDTTNGQVVAGGNGAGNGLHQLNWPIDVLIDKETDSLIICDQWNRRVVQWSRRSDTTQGEILISNIQCYGLAMDEQRDLYVSDTEKHEVRRYQFGEKNVTLVAGGNGKGDGLNQLNVPTYLFVDRDHSVYVSDYYNHRVMKWVEGAKEGIVVAGGQGKGNAPTKLYYPNGLFVDTLGTLYVADSHNNRVMRWTQGDEIQGAVIVGGNGEGKGANQFNFPIGLCCDRQGNLYVADAGNNRVQRFSIE</sequence>
<dbReference type="GO" id="GO:0005576">
    <property type="term" value="C:extracellular region"/>
    <property type="evidence" value="ECO:0007669"/>
    <property type="project" value="TreeGrafter"/>
</dbReference>
<evidence type="ECO:0000313" key="5">
    <source>
        <dbReference type="EMBL" id="CAF4538349.1"/>
    </source>
</evidence>
<evidence type="ECO:0000256" key="1">
    <source>
        <dbReference type="ARBA" id="ARBA00022729"/>
    </source>
</evidence>
<reference evidence="5" key="1">
    <citation type="submission" date="2021-02" db="EMBL/GenBank/DDBJ databases">
        <authorList>
            <person name="Nowell W R."/>
        </authorList>
    </citation>
    <scope>NUCLEOTIDE SEQUENCE</scope>
</reference>
<comment type="caution">
    <text evidence="5">The sequence shown here is derived from an EMBL/GenBank/DDBJ whole genome shotgun (WGS) entry which is preliminary data.</text>
</comment>
<dbReference type="PROSITE" id="PS51125">
    <property type="entry name" value="NHL"/>
    <property type="match status" value="2"/>
</dbReference>
<evidence type="ECO:0000256" key="4">
    <source>
        <dbReference type="PROSITE-ProRule" id="PRU00504"/>
    </source>
</evidence>
<dbReference type="InterPro" id="IPR011042">
    <property type="entry name" value="6-blade_b-propeller_TolB-like"/>
</dbReference>
<dbReference type="Gene3D" id="2.120.10.30">
    <property type="entry name" value="TolB, C-terminal domain"/>
    <property type="match status" value="2"/>
</dbReference>
<dbReference type="AlphaFoldDB" id="A0A820XYX7"/>
<feature type="repeat" description="NHL" evidence="4">
    <location>
        <begin position="226"/>
        <end position="263"/>
    </location>
</feature>
<dbReference type="Pfam" id="PF01436">
    <property type="entry name" value="NHL"/>
    <property type="match status" value="2"/>
</dbReference>
<dbReference type="Gene3D" id="2.40.10.500">
    <property type="match status" value="1"/>
</dbReference>
<dbReference type="Proteomes" id="UP000663873">
    <property type="component" value="Unassembled WGS sequence"/>
</dbReference>
<proteinExistence type="predicted"/>
<evidence type="ECO:0000256" key="3">
    <source>
        <dbReference type="ARBA" id="ARBA00023180"/>
    </source>
</evidence>
<keyword evidence="6" id="KW-1185">Reference proteome</keyword>
<dbReference type="PANTHER" id="PTHR10680">
    <property type="entry name" value="PEPTIDYL-GLYCINE ALPHA-AMIDATING MONOOXYGENASE"/>
    <property type="match status" value="1"/>
</dbReference>
<keyword evidence="2" id="KW-0677">Repeat</keyword>
<evidence type="ECO:0000256" key="2">
    <source>
        <dbReference type="ARBA" id="ARBA00022737"/>
    </source>
</evidence>
<dbReference type="CDD" id="cd05819">
    <property type="entry name" value="NHL"/>
    <property type="match status" value="1"/>
</dbReference>
<name>A0A820XYX7_9BILA</name>
<dbReference type="SUPFAM" id="SSF101898">
    <property type="entry name" value="NHL repeat"/>
    <property type="match status" value="1"/>
</dbReference>